<dbReference type="AlphaFoldDB" id="A0A2J6PN19"/>
<proteinExistence type="predicted"/>
<sequence>MAACPRALPHQGLFRGMSQLAFFPGACTAENRGNFKFFDLVAACITADLVFDRIGDPGVGICLPIKKCGVQIPTHFFFNTSTALRRVTPKDRVLQKHLPPLLGCAVLLLFATNKVHKCRPINEIEPYWEHYGHKAKAAVKWMI</sequence>
<accession>A0A2J6PN19</accession>
<gene>
    <name evidence="1" type="ORF">NA56DRAFT_709828</name>
</gene>
<reference evidence="1 2" key="1">
    <citation type="submission" date="2016-05" db="EMBL/GenBank/DDBJ databases">
        <title>A degradative enzymes factory behind the ericoid mycorrhizal symbiosis.</title>
        <authorList>
            <consortium name="DOE Joint Genome Institute"/>
            <person name="Martino E."/>
            <person name="Morin E."/>
            <person name="Grelet G."/>
            <person name="Kuo A."/>
            <person name="Kohler A."/>
            <person name="Daghino S."/>
            <person name="Barry K."/>
            <person name="Choi C."/>
            <person name="Cichocki N."/>
            <person name="Clum A."/>
            <person name="Copeland A."/>
            <person name="Hainaut M."/>
            <person name="Haridas S."/>
            <person name="Labutti K."/>
            <person name="Lindquist E."/>
            <person name="Lipzen A."/>
            <person name="Khouja H.-R."/>
            <person name="Murat C."/>
            <person name="Ohm R."/>
            <person name="Olson A."/>
            <person name="Spatafora J."/>
            <person name="Veneault-Fourrey C."/>
            <person name="Henrissat B."/>
            <person name="Grigoriev I."/>
            <person name="Martin F."/>
            <person name="Perotto S."/>
        </authorList>
    </citation>
    <scope>NUCLEOTIDE SEQUENCE [LARGE SCALE GENOMIC DNA]</scope>
    <source>
        <strain evidence="1 2">UAMH 7357</strain>
    </source>
</reference>
<keyword evidence="2" id="KW-1185">Reference proteome</keyword>
<dbReference type="EMBL" id="KZ613513">
    <property type="protein sequence ID" value="PMD15407.1"/>
    <property type="molecule type" value="Genomic_DNA"/>
</dbReference>
<evidence type="ECO:0000313" key="2">
    <source>
        <dbReference type="Proteomes" id="UP000235672"/>
    </source>
</evidence>
<dbReference type="Proteomes" id="UP000235672">
    <property type="component" value="Unassembled WGS sequence"/>
</dbReference>
<evidence type="ECO:0000313" key="1">
    <source>
        <dbReference type="EMBL" id="PMD15407.1"/>
    </source>
</evidence>
<name>A0A2J6PN19_9HELO</name>
<organism evidence="1 2">
    <name type="scientific">Hyaloscypha hepaticicola</name>
    <dbReference type="NCBI Taxonomy" id="2082293"/>
    <lineage>
        <taxon>Eukaryota</taxon>
        <taxon>Fungi</taxon>
        <taxon>Dikarya</taxon>
        <taxon>Ascomycota</taxon>
        <taxon>Pezizomycotina</taxon>
        <taxon>Leotiomycetes</taxon>
        <taxon>Helotiales</taxon>
        <taxon>Hyaloscyphaceae</taxon>
        <taxon>Hyaloscypha</taxon>
    </lineage>
</organism>
<protein>
    <submittedName>
        <fullName evidence="1">Uncharacterized protein</fullName>
    </submittedName>
</protein>